<name>A0A9P6GW99_9MICR</name>
<organism evidence="1 2">
    <name type="scientific">Nosema granulosis</name>
    <dbReference type="NCBI Taxonomy" id="83296"/>
    <lineage>
        <taxon>Eukaryota</taxon>
        <taxon>Fungi</taxon>
        <taxon>Fungi incertae sedis</taxon>
        <taxon>Microsporidia</taxon>
        <taxon>Nosematidae</taxon>
        <taxon>Nosema</taxon>
    </lineage>
</organism>
<evidence type="ECO:0000313" key="1">
    <source>
        <dbReference type="EMBL" id="KAF9760759.1"/>
    </source>
</evidence>
<keyword evidence="2" id="KW-1185">Reference proteome</keyword>
<comment type="caution">
    <text evidence="1">The sequence shown here is derived from an EMBL/GenBank/DDBJ whole genome shotgun (WGS) entry which is preliminary data.</text>
</comment>
<dbReference type="Proteomes" id="UP000740883">
    <property type="component" value="Unassembled WGS sequence"/>
</dbReference>
<dbReference type="EMBL" id="SBJO01000529">
    <property type="protein sequence ID" value="KAF9760759.1"/>
    <property type="molecule type" value="Genomic_DNA"/>
</dbReference>
<accession>A0A9P6GW99</accession>
<evidence type="ECO:0000313" key="2">
    <source>
        <dbReference type="Proteomes" id="UP000740883"/>
    </source>
</evidence>
<dbReference type="AlphaFoldDB" id="A0A9P6GW99"/>
<proteinExistence type="predicted"/>
<gene>
    <name evidence="1" type="ORF">NGRA_3034</name>
</gene>
<protein>
    <submittedName>
        <fullName evidence="1">Uncharacterized protein</fullName>
    </submittedName>
</protein>
<reference evidence="1 2" key="1">
    <citation type="journal article" date="2020" name="Genome Biol. Evol.">
        <title>Comparative genomics of strictly vertically transmitted, feminizing microsporidia endosymbionts of amphipod crustaceans.</title>
        <authorList>
            <person name="Cormier A."/>
            <person name="Chebbi M.A."/>
            <person name="Giraud I."/>
            <person name="Wattier R."/>
            <person name="Teixeira M."/>
            <person name="Gilbert C."/>
            <person name="Rigaud T."/>
            <person name="Cordaux R."/>
        </authorList>
    </citation>
    <scope>NUCLEOTIDE SEQUENCE [LARGE SCALE GENOMIC DNA]</scope>
    <source>
        <strain evidence="1 2">Ou3-Ou53</strain>
    </source>
</reference>
<sequence>MSPIPTSREEFSEFLRSGTTLYERKLLTTIALTEVILTKSSDTLKALLLLAAEQAPEWQSFIQRAEQVTFLAFPDKILNRISSGQGAQSYNYPTYNNNDSRFRNSNRVTDKITLNQPMSRRPQFYCEIQGYKGHSSDECRTLQHMLKEGWRRPNGVRRIDHNETTEDLQAKRKQTINLITFTLLTQYVLTIHSS</sequence>